<feature type="signal peptide" evidence="7">
    <location>
        <begin position="1"/>
        <end position="26"/>
    </location>
</feature>
<dbReference type="AlphaFoldDB" id="A0A917M8Y8"/>
<keyword evidence="7" id="KW-0732">Signal</keyword>
<keyword evidence="2" id="KW-1003">Cell membrane</keyword>
<dbReference type="InterPro" id="IPR019108">
    <property type="entry name" value="Caa3_assmbl_CtaG-rel"/>
</dbReference>
<organism evidence="8 9">
    <name type="scientific">Virgibacillus oceani</name>
    <dbReference type="NCBI Taxonomy" id="1479511"/>
    <lineage>
        <taxon>Bacteria</taxon>
        <taxon>Bacillati</taxon>
        <taxon>Bacillota</taxon>
        <taxon>Bacilli</taxon>
        <taxon>Bacillales</taxon>
        <taxon>Bacillaceae</taxon>
        <taxon>Virgibacillus</taxon>
    </lineage>
</organism>
<reference evidence="8" key="2">
    <citation type="submission" date="2020-09" db="EMBL/GenBank/DDBJ databases">
        <authorList>
            <person name="Sun Q."/>
            <person name="Zhou Y."/>
        </authorList>
    </citation>
    <scope>NUCLEOTIDE SEQUENCE</scope>
    <source>
        <strain evidence="8">CGMCC 1.12754</strain>
    </source>
</reference>
<feature type="transmembrane region" description="Helical" evidence="6">
    <location>
        <begin position="271"/>
        <end position="290"/>
    </location>
</feature>
<comment type="caution">
    <text evidence="8">The sequence shown here is derived from an EMBL/GenBank/DDBJ whole genome shotgun (WGS) entry which is preliminary data.</text>
</comment>
<feature type="transmembrane region" description="Helical" evidence="6">
    <location>
        <begin position="120"/>
        <end position="139"/>
    </location>
</feature>
<evidence type="ECO:0000256" key="1">
    <source>
        <dbReference type="ARBA" id="ARBA00004651"/>
    </source>
</evidence>
<feature type="transmembrane region" description="Helical" evidence="6">
    <location>
        <begin position="193"/>
        <end position="213"/>
    </location>
</feature>
<evidence type="ECO:0000256" key="3">
    <source>
        <dbReference type="ARBA" id="ARBA00022692"/>
    </source>
</evidence>
<keyword evidence="5 6" id="KW-0472">Membrane</keyword>
<evidence type="ECO:0000313" key="9">
    <source>
        <dbReference type="Proteomes" id="UP000622860"/>
    </source>
</evidence>
<gene>
    <name evidence="8" type="primary">ctaG</name>
    <name evidence="8" type="ORF">GCM10011398_33720</name>
</gene>
<evidence type="ECO:0000256" key="6">
    <source>
        <dbReference type="SAM" id="Phobius"/>
    </source>
</evidence>
<feature type="transmembrane region" description="Helical" evidence="6">
    <location>
        <begin position="159"/>
        <end position="181"/>
    </location>
</feature>
<evidence type="ECO:0000256" key="2">
    <source>
        <dbReference type="ARBA" id="ARBA00022475"/>
    </source>
</evidence>
<dbReference type="RefSeq" id="WP_188456538.1">
    <property type="nucleotide sequence ID" value="NZ_BMFR01000019.1"/>
</dbReference>
<feature type="transmembrane region" description="Helical" evidence="6">
    <location>
        <begin position="88"/>
        <end position="108"/>
    </location>
</feature>
<dbReference type="EMBL" id="BMFR01000019">
    <property type="protein sequence ID" value="GGG85223.1"/>
    <property type="molecule type" value="Genomic_DNA"/>
</dbReference>
<sequence>MHVKNQFKIIGLALLLYSFSPLKAFAHNPNAARATGDGKVLEHYTWVEILNPLLILGLVAVFVIYLWAMRKVSIKHEVRHKLGKKIAFLLGLLTTYLSLAGPVSIYANNLVFSAHMLQQAMMYIAMPMLILLGMPRVFYEFLDKRLLKIKIMRIFKSPLISALLFNLLWSLYHIPVIYEYIWQQLFLLETSHLVINSAAFMMWIHVLAPQGLVNNMSYLMKIGYMFLDGVLITPACALIIFANDVLYSSIYQAPLMFSFSTPQDDQQLGGILMKIIQEIFYGAAIAYTFFKWAREERAKDVQVDEIPIGAVE</sequence>
<keyword evidence="3 6" id="KW-0812">Transmembrane</keyword>
<feature type="transmembrane region" description="Helical" evidence="6">
    <location>
        <begin position="225"/>
        <end position="251"/>
    </location>
</feature>
<reference evidence="8" key="1">
    <citation type="journal article" date="2014" name="Int. J. Syst. Evol. Microbiol.">
        <title>Complete genome sequence of Corynebacterium casei LMG S-19264T (=DSM 44701T), isolated from a smear-ripened cheese.</title>
        <authorList>
            <consortium name="US DOE Joint Genome Institute (JGI-PGF)"/>
            <person name="Walter F."/>
            <person name="Albersmeier A."/>
            <person name="Kalinowski J."/>
            <person name="Ruckert C."/>
        </authorList>
    </citation>
    <scope>NUCLEOTIDE SEQUENCE</scope>
    <source>
        <strain evidence="8">CGMCC 1.12754</strain>
    </source>
</reference>
<evidence type="ECO:0000256" key="7">
    <source>
        <dbReference type="SAM" id="SignalP"/>
    </source>
</evidence>
<name>A0A917M8Y8_9BACI</name>
<dbReference type="Proteomes" id="UP000622860">
    <property type="component" value="Unassembled WGS sequence"/>
</dbReference>
<comment type="subcellular location">
    <subcellularLocation>
        <location evidence="1">Cell membrane</location>
        <topology evidence="1">Multi-pass membrane protein</topology>
    </subcellularLocation>
</comment>
<evidence type="ECO:0000313" key="8">
    <source>
        <dbReference type="EMBL" id="GGG85223.1"/>
    </source>
</evidence>
<dbReference type="Pfam" id="PF09678">
    <property type="entry name" value="Caa3_CtaG"/>
    <property type="match status" value="1"/>
</dbReference>
<keyword evidence="4 6" id="KW-1133">Transmembrane helix</keyword>
<protein>
    <submittedName>
        <fullName evidence="8">Cytochrome c oxidase assembly factor CtaG</fullName>
    </submittedName>
</protein>
<dbReference type="GO" id="GO:0005886">
    <property type="term" value="C:plasma membrane"/>
    <property type="evidence" value="ECO:0007669"/>
    <property type="project" value="UniProtKB-SubCell"/>
</dbReference>
<feature type="chain" id="PRO_5037931110" evidence="7">
    <location>
        <begin position="27"/>
        <end position="312"/>
    </location>
</feature>
<evidence type="ECO:0000256" key="5">
    <source>
        <dbReference type="ARBA" id="ARBA00023136"/>
    </source>
</evidence>
<evidence type="ECO:0000256" key="4">
    <source>
        <dbReference type="ARBA" id="ARBA00022989"/>
    </source>
</evidence>
<proteinExistence type="predicted"/>
<feature type="transmembrane region" description="Helical" evidence="6">
    <location>
        <begin position="50"/>
        <end position="68"/>
    </location>
</feature>
<accession>A0A917M8Y8</accession>
<keyword evidence="9" id="KW-1185">Reference proteome</keyword>